<dbReference type="EMBL" id="JBCGBO010000004">
    <property type="protein sequence ID" value="KAK9208742.1"/>
    <property type="molecule type" value="Genomic_DNA"/>
</dbReference>
<evidence type="ECO:0000313" key="2">
    <source>
        <dbReference type="Proteomes" id="UP001428341"/>
    </source>
</evidence>
<reference evidence="1 2" key="1">
    <citation type="submission" date="2024-05" db="EMBL/GenBank/DDBJ databases">
        <title>Haplotype-resolved chromosome-level genome assembly of Huyou (Citrus changshanensis).</title>
        <authorList>
            <person name="Miao C."/>
            <person name="Chen W."/>
            <person name="Wu Y."/>
            <person name="Wang L."/>
            <person name="Zhao S."/>
            <person name="Grierson D."/>
            <person name="Xu C."/>
            <person name="Chen K."/>
        </authorList>
    </citation>
    <scope>NUCLEOTIDE SEQUENCE [LARGE SCALE GENOMIC DNA]</scope>
    <source>
        <strain evidence="1">01-14</strain>
        <tissue evidence="1">Leaf</tissue>
    </source>
</reference>
<dbReference type="GO" id="GO:0005829">
    <property type="term" value="C:cytosol"/>
    <property type="evidence" value="ECO:0007669"/>
    <property type="project" value="TreeGrafter"/>
</dbReference>
<comment type="caution">
    <text evidence="1">The sequence shown here is derived from an EMBL/GenBank/DDBJ whole genome shotgun (WGS) entry which is preliminary data.</text>
</comment>
<dbReference type="GO" id="GO:0016799">
    <property type="term" value="F:hydrolase activity, hydrolyzing N-glycosyl compounds"/>
    <property type="evidence" value="ECO:0007669"/>
    <property type="project" value="TreeGrafter"/>
</dbReference>
<protein>
    <submittedName>
        <fullName evidence="1">Uncharacterized protein</fullName>
    </submittedName>
</protein>
<proteinExistence type="predicted"/>
<keyword evidence="2" id="KW-1185">Reference proteome</keyword>
<dbReference type="SUPFAM" id="SSF102405">
    <property type="entry name" value="MCP/YpsA-like"/>
    <property type="match status" value="1"/>
</dbReference>
<sequence length="98" mass="10756">MAASSSRQFKNICVFSEFHYRKYKEFVQAAVDFGRAIAERKLHPVYGGDDHGLSKLVSEAVFIKGNQVIGIISQALKPLGCVSDVPIGEELVVSSIQE</sequence>
<dbReference type="AlphaFoldDB" id="A0AAP0MIL1"/>
<dbReference type="PANTHER" id="PTHR31223">
    <property type="entry name" value="LOG FAMILY PROTEIN YJL055W"/>
    <property type="match status" value="1"/>
</dbReference>
<dbReference type="Proteomes" id="UP001428341">
    <property type="component" value="Unassembled WGS sequence"/>
</dbReference>
<dbReference type="PANTHER" id="PTHR31223:SF56">
    <property type="entry name" value="CYTOKININ RIBOSIDE 5'-MONOPHOSPHATE PHOSPHORIBOHYDROLASE"/>
    <property type="match status" value="1"/>
</dbReference>
<gene>
    <name evidence="1" type="ORF">WN944_001102</name>
</gene>
<organism evidence="1 2">
    <name type="scientific">Citrus x changshan-huyou</name>
    <dbReference type="NCBI Taxonomy" id="2935761"/>
    <lineage>
        <taxon>Eukaryota</taxon>
        <taxon>Viridiplantae</taxon>
        <taxon>Streptophyta</taxon>
        <taxon>Embryophyta</taxon>
        <taxon>Tracheophyta</taxon>
        <taxon>Spermatophyta</taxon>
        <taxon>Magnoliopsida</taxon>
        <taxon>eudicotyledons</taxon>
        <taxon>Gunneridae</taxon>
        <taxon>Pentapetalae</taxon>
        <taxon>rosids</taxon>
        <taxon>malvids</taxon>
        <taxon>Sapindales</taxon>
        <taxon>Rutaceae</taxon>
        <taxon>Aurantioideae</taxon>
        <taxon>Citrus</taxon>
    </lineage>
</organism>
<dbReference type="GO" id="GO:0005634">
    <property type="term" value="C:nucleus"/>
    <property type="evidence" value="ECO:0007669"/>
    <property type="project" value="TreeGrafter"/>
</dbReference>
<name>A0AAP0MIL1_9ROSI</name>
<dbReference type="Gene3D" id="3.40.50.450">
    <property type="match status" value="1"/>
</dbReference>
<accession>A0AAP0MIL1</accession>
<dbReference type="GO" id="GO:0009691">
    <property type="term" value="P:cytokinin biosynthetic process"/>
    <property type="evidence" value="ECO:0007669"/>
    <property type="project" value="TreeGrafter"/>
</dbReference>
<evidence type="ECO:0000313" key="1">
    <source>
        <dbReference type="EMBL" id="KAK9208742.1"/>
    </source>
</evidence>